<dbReference type="Pfam" id="PF13420">
    <property type="entry name" value="Acetyltransf_4"/>
    <property type="match status" value="1"/>
</dbReference>
<dbReference type="eggNOG" id="COG1670">
    <property type="taxonomic scope" value="Bacteria"/>
</dbReference>
<dbReference type="PANTHER" id="PTHR43415:SF3">
    <property type="entry name" value="GNAT-FAMILY ACETYLTRANSFERASE"/>
    <property type="match status" value="1"/>
</dbReference>
<name>H8XUE2_FLAIG</name>
<dbReference type="HOGENOM" id="CLU_815732_0_0_10"/>
<gene>
    <name evidence="2" type="ordered locus">KQS_04785</name>
</gene>
<keyword evidence="3" id="KW-1185">Reference proteome</keyword>
<evidence type="ECO:0000313" key="2">
    <source>
        <dbReference type="EMBL" id="CCG52925.1"/>
    </source>
</evidence>
<dbReference type="RefSeq" id="WP_014388066.1">
    <property type="nucleotide sequence ID" value="NC_017025.1"/>
</dbReference>
<protein>
    <submittedName>
        <fullName evidence="2">Acyl-CoA N-acyltransferase</fullName>
        <ecNumber evidence="2">2.3.1.-</ecNumber>
    </submittedName>
</protein>
<accession>H8XUE2</accession>
<reference evidence="3" key="2">
    <citation type="submission" date="2012-03" db="EMBL/GenBank/DDBJ databases">
        <title>Complete genome sequence of Flavobacterium indicum GPTSA100-9T, isolated from warm spring water.</title>
        <authorList>
            <person name="Barbier P."/>
            <person name="Houel A."/>
            <person name="Loux V."/>
            <person name="Poulain J."/>
            <person name="Bernardet J.-F."/>
            <person name="Touchon M."/>
            <person name="Duchaud E."/>
        </authorList>
    </citation>
    <scope>NUCLEOTIDE SEQUENCE [LARGE SCALE GENOMIC DNA]</scope>
    <source>
        <strain evidence="3">DSM 17447 / CIP 109464 / GPTSA100-9</strain>
    </source>
</reference>
<dbReference type="PROSITE" id="PS51186">
    <property type="entry name" value="GNAT"/>
    <property type="match status" value="1"/>
</dbReference>
<dbReference type="EMBL" id="HE774682">
    <property type="protein sequence ID" value="CCG52925.1"/>
    <property type="molecule type" value="Genomic_DNA"/>
</dbReference>
<dbReference type="EC" id="2.3.1.-" evidence="2"/>
<organism evidence="2 3">
    <name type="scientific">Flavobacterium indicum (strain DSM 17447 / CIP 109464 / GPTSA100-9)</name>
    <dbReference type="NCBI Taxonomy" id="1094466"/>
    <lineage>
        <taxon>Bacteria</taxon>
        <taxon>Pseudomonadati</taxon>
        <taxon>Bacteroidota</taxon>
        <taxon>Flavobacteriia</taxon>
        <taxon>Flavobacteriales</taxon>
        <taxon>Flavobacteriaceae</taxon>
        <taxon>Flavobacterium</taxon>
    </lineage>
</organism>
<sequence length="340" mass="40662">MRNYKCLSIQTFQNSDFHIEPIREEDKYAILKIRNEQIFHLRQPKPLTVVDQENYFSNVVAKLFEQDYPNQLLFSFFYKKEFVGYGGLVHINWIDKNAEISFIMKTELEKDYFSIFWINYLHLIEKVAFNELRLHKIFTYAFDLRPHLYTALEQAKFKEEARLKEHCLFNGNYYDVVFHSKINDTIYFRKATDLDVDQYFEWANDELVRNFSYQTATISYESHVNWFTSKLNDSNCYLFIFENDIKQNIGQIRIQKNNNQAVIGISIDKNHRGKNYAYKMIKLASENFLIENPDCPIEAYIKTNNKSSVAAFEKAGYSFKEKLMYQNIESYLYTLSNENK</sequence>
<dbReference type="KEGG" id="fin:KQS_04785"/>
<dbReference type="InterPro" id="IPR016181">
    <property type="entry name" value="Acyl_CoA_acyltransferase"/>
</dbReference>
<evidence type="ECO:0000259" key="1">
    <source>
        <dbReference type="PROSITE" id="PS51186"/>
    </source>
</evidence>
<dbReference type="STRING" id="1094466.KQS_04785"/>
<reference evidence="2 3" key="1">
    <citation type="journal article" date="2012" name="J. Bacteriol.">
        <title>Complete Genome Sequence of Flavobacterium indicum GPSTA100-9T, Isolated from Warm Spring Water.</title>
        <authorList>
            <person name="Barbier P."/>
            <person name="Houel A."/>
            <person name="Loux V."/>
            <person name="Poulain J."/>
            <person name="Bernardet J.F."/>
            <person name="Touchon M."/>
            <person name="Duchaud E."/>
        </authorList>
    </citation>
    <scope>NUCLEOTIDE SEQUENCE [LARGE SCALE GENOMIC DNA]</scope>
    <source>
        <strain evidence="3">DSM 17447 / CIP 109464 / GPTSA100-9</strain>
    </source>
</reference>
<dbReference type="GO" id="GO:0016747">
    <property type="term" value="F:acyltransferase activity, transferring groups other than amino-acyl groups"/>
    <property type="evidence" value="ECO:0007669"/>
    <property type="project" value="InterPro"/>
</dbReference>
<dbReference type="OrthoDB" id="6290225at2"/>
<feature type="domain" description="N-acetyltransferase" evidence="1">
    <location>
        <begin position="186"/>
        <end position="338"/>
    </location>
</feature>
<keyword evidence="2" id="KW-0012">Acyltransferase</keyword>
<dbReference type="Gene3D" id="3.40.630.30">
    <property type="match status" value="2"/>
</dbReference>
<dbReference type="SUPFAM" id="SSF55729">
    <property type="entry name" value="Acyl-CoA N-acyltransferases (Nat)"/>
    <property type="match status" value="2"/>
</dbReference>
<keyword evidence="2" id="KW-0808">Transferase</keyword>
<evidence type="ECO:0000313" key="3">
    <source>
        <dbReference type="Proteomes" id="UP000007599"/>
    </source>
</evidence>
<dbReference type="AlphaFoldDB" id="H8XUE2"/>
<dbReference type="InterPro" id="IPR000182">
    <property type="entry name" value="GNAT_dom"/>
</dbReference>
<dbReference type="Pfam" id="PF13302">
    <property type="entry name" value="Acetyltransf_3"/>
    <property type="match status" value="1"/>
</dbReference>
<dbReference type="PATRIC" id="fig|1094466.5.peg.935"/>
<dbReference type="Proteomes" id="UP000007599">
    <property type="component" value="Chromosome I"/>
</dbReference>
<dbReference type="PANTHER" id="PTHR43415">
    <property type="entry name" value="SPERMIDINE N(1)-ACETYLTRANSFERASE"/>
    <property type="match status" value="1"/>
</dbReference>
<proteinExistence type="predicted"/>